<dbReference type="EMBL" id="SPHZ02000004">
    <property type="protein sequence ID" value="KAF0921298.1"/>
    <property type="molecule type" value="Genomic_DNA"/>
</dbReference>
<keyword evidence="2" id="KW-1185">Reference proteome</keyword>
<organism evidence="1 2">
    <name type="scientific">Oryza meyeriana var. granulata</name>
    <dbReference type="NCBI Taxonomy" id="110450"/>
    <lineage>
        <taxon>Eukaryota</taxon>
        <taxon>Viridiplantae</taxon>
        <taxon>Streptophyta</taxon>
        <taxon>Embryophyta</taxon>
        <taxon>Tracheophyta</taxon>
        <taxon>Spermatophyta</taxon>
        <taxon>Magnoliopsida</taxon>
        <taxon>Liliopsida</taxon>
        <taxon>Poales</taxon>
        <taxon>Poaceae</taxon>
        <taxon>BOP clade</taxon>
        <taxon>Oryzoideae</taxon>
        <taxon>Oryzeae</taxon>
        <taxon>Oryzinae</taxon>
        <taxon>Oryza</taxon>
        <taxon>Oryza meyeriana</taxon>
    </lineage>
</organism>
<name>A0A6G1E934_9ORYZ</name>
<dbReference type="Proteomes" id="UP000479710">
    <property type="component" value="Unassembled WGS sequence"/>
</dbReference>
<comment type="caution">
    <text evidence="1">The sequence shown here is derived from an EMBL/GenBank/DDBJ whole genome shotgun (WGS) entry which is preliminary data.</text>
</comment>
<evidence type="ECO:0000313" key="2">
    <source>
        <dbReference type="Proteomes" id="UP000479710"/>
    </source>
</evidence>
<evidence type="ECO:0000313" key="1">
    <source>
        <dbReference type="EMBL" id="KAF0921298.1"/>
    </source>
</evidence>
<reference evidence="1 2" key="1">
    <citation type="submission" date="2019-11" db="EMBL/GenBank/DDBJ databases">
        <title>Whole genome sequence of Oryza granulata.</title>
        <authorList>
            <person name="Li W."/>
        </authorList>
    </citation>
    <scope>NUCLEOTIDE SEQUENCE [LARGE SCALE GENOMIC DNA]</scope>
    <source>
        <strain evidence="2">cv. Menghai</strain>
        <tissue evidence="1">Leaf</tissue>
    </source>
</reference>
<proteinExistence type="predicted"/>
<dbReference type="AlphaFoldDB" id="A0A6G1E934"/>
<accession>A0A6G1E934</accession>
<gene>
    <name evidence="1" type="ORF">E2562_003102</name>
</gene>
<sequence length="61" mass="6564">MARRHTVSCSGGSHRAQLMHLHSSEVSAWNLVSVAAPAMSSAARSAWRARSLSATRDSDEK</sequence>
<protein>
    <submittedName>
        <fullName evidence="1">Uncharacterized protein</fullName>
    </submittedName>
</protein>